<dbReference type="AlphaFoldDB" id="U7UEY1"/>
<accession>U7UEY1</accession>
<evidence type="ECO:0000313" key="2">
    <source>
        <dbReference type="EMBL" id="ERT57992.1"/>
    </source>
</evidence>
<name>U7UEY1_9FIRM</name>
<dbReference type="STRING" id="1111454.HMPREF1250_0659"/>
<organism evidence="2 3">
    <name type="scientific">Megasphaera vaginalis</name>
    <name type="common">ex Srinivasan et al. 2021</name>
    <dbReference type="NCBI Taxonomy" id="1111454"/>
    <lineage>
        <taxon>Bacteria</taxon>
        <taxon>Bacillati</taxon>
        <taxon>Bacillota</taxon>
        <taxon>Negativicutes</taxon>
        <taxon>Veillonellales</taxon>
        <taxon>Veillonellaceae</taxon>
        <taxon>Megasphaera</taxon>
    </lineage>
</organism>
<dbReference type="EMBL" id="AWXA01000048">
    <property type="protein sequence ID" value="ERT57992.1"/>
    <property type="molecule type" value="Genomic_DNA"/>
</dbReference>
<keyword evidence="1" id="KW-0472">Membrane</keyword>
<dbReference type="Proteomes" id="UP000017090">
    <property type="component" value="Unassembled WGS sequence"/>
</dbReference>
<gene>
    <name evidence="2" type="ORF">HMPREF1250_0659</name>
</gene>
<protein>
    <submittedName>
        <fullName evidence="2">Uncharacterized protein</fullName>
    </submittedName>
</protein>
<keyword evidence="1" id="KW-0812">Transmembrane</keyword>
<proteinExistence type="predicted"/>
<comment type="caution">
    <text evidence="2">The sequence shown here is derived from an EMBL/GenBank/DDBJ whole genome shotgun (WGS) entry which is preliminary data.</text>
</comment>
<keyword evidence="1" id="KW-1133">Transmembrane helix</keyword>
<dbReference type="PATRIC" id="fig|1111454.3.peg.1777"/>
<evidence type="ECO:0000313" key="3">
    <source>
        <dbReference type="Proteomes" id="UP000017090"/>
    </source>
</evidence>
<feature type="transmembrane region" description="Helical" evidence="1">
    <location>
        <begin position="15"/>
        <end position="35"/>
    </location>
</feature>
<sequence length="53" mass="6252">MNTSFGSLQAIEYGYIYFSWSYFVVSAGYFWCLLFNRIGKTMRRIQDDTSFAV</sequence>
<evidence type="ECO:0000256" key="1">
    <source>
        <dbReference type="SAM" id="Phobius"/>
    </source>
</evidence>
<reference evidence="2 3" key="1">
    <citation type="submission" date="2013-09" db="EMBL/GenBank/DDBJ databases">
        <authorList>
            <person name="Durkin A.S."/>
            <person name="Haft D.R."/>
            <person name="McCorrison J."/>
            <person name="Torralba M."/>
            <person name="Gillis M."/>
            <person name="Haft D.H."/>
            <person name="Methe B."/>
            <person name="Sutton G."/>
            <person name="Nelson K.E."/>
        </authorList>
    </citation>
    <scope>NUCLEOTIDE SEQUENCE [LARGE SCALE GENOMIC DNA]</scope>
    <source>
        <strain evidence="2 3">BV3C16-1</strain>
    </source>
</reference>
<keyword evidence="3" id="KW-1185">Reference proteome</keyword>